<organism evidence="3 4">
    <name type="scientific">Echria macrotheca</name>
    <dbReference type="NCBI Taxonomy" id="438768"/>
    <lineage>
        <taxon>Eukaryota</taxon>
        <taxon>Fungi</taxon>
        <taxon>Dikarya</taxon>
        <taxon>Ascomycota</taxon>
        <taxon>Pezizomycotina</taxon>
        <taxon>Sordariomycetes</taxon>
        <taxon>Sordariomycetidae</taxon>
        <taxon>Sordariales</taxon>
        <taxon>Schizotheciaceae</taxon>
        <taxon>Echria</taxon>
    </lineage>
</organism>
<feature type="compositionally biased region" description="Polar residues" evidence="1">
    <location>
        <begin position="1199"/>
        <end position="1209"/>
    </location>
</feature>
<keyword evidence="4" id="KW-1185">Reference proteome</keyword>
<feature type="compositionally biased region" description="Basic and acidic residues" evidence="1">
    <location>
        <begin position="832"/>
        <end position="842"/>
    </location>
</feature>
<feature type="compositionally biased region" description="Basic and acidic residues" evidence="1">
    <location>
        <begin position="953"/>
        <end position="978"/>
    </location>
</feature>
<dbReference type="GO" id="GO:0000781">
    <property type="term" value="C:chromosome, telomeric region"/>
    <property type="evidence" value="ECO:0007669"/>
    <property type="project" value="InterPro"/>
</dbReference>
<dbReference type="Pfam" id="PF02765">
    <property type="entry name" value="POT1"/>
    <property type="match status" value="1"/>
</dbReference>
<dbReference type="SUPFAM" id="SSF50249">
    <property type="entry name" value="Nucleic acid-binding proteins"/>
    <property type="match status" value="1"/>
</dbReference>
<dbReference type="GO" id="GO:0003677">
    <property type="term" value="F:DNA binding"/>
    <property type="evidence" value="ECO:0007669"/>
    <property type="project" value="InterPro"/>
</dbReference>
<feature type="compositionally biased region" description="Polar residues" evidence="1">
    <location>
        <begin position="1137"/>
        <end position="1150"/>
    </location>
</feature>
<feature type="compositionally biased region" description="Polar residues" evidence="1">
    <location>
        <begin position="275"/>
        <end position="290"/>
    </location>
</feature>
<accession>A0AAJ0FF00</accession>
<comment type="caution">
    <text evidence="3">The sequence shown here is derived from an EMBL/GenBank/DDBJ whole genome shotgun (WGS) entry which is preliminary data.</text>
</comment>
<feature type="region of interest" description="Disordered" evidence="1">
    <location>
        <begin position="393"/>
        <end position="454"/>
    </location>
</feature>
<reference evidence="3" key="1">
    <citation type="submission" date="2023-06" db="EMBL/GenBank/DDBJ databases">
        <title>Genome-scale phylogeny and comparative genomics of the fungal order Sordariales.</title>
        <authorList>
            <consortium name="Lawrence Berkeley National Laboratory"/>
            <person name="Hensen N."/>
            <person name="Bonometti L."/>
            <person name="Westerberg I."/>
            <person name="Brannstrom I.O."/>
            <person name="Guillou S."/>
            <person name="Cros-Aarteil S."/>
            <person name="Calhoun S."/>
            <person name="Haridas S."/>
            <person name="Kuo A."/>
            <person name="Mondo S."/>
            <person name="Pangilinan J."/>
            <person name="Riley R."/>
            <person name="Labutti K."/>
            <person name="Andreopoulos B."/>
            <person name="Lipzen A."/>
            <person name="Chen C."/>
            <person name="Yanf M."/>
            <person name="Daum C."/>
            <person name="Ng V."/>
            <person name="Clum A."/>
            <person name="Steindorff A."/>
            <person name="Ohm R."/>
            <person name="Martin F."/>
            <person name="Silar P."/>
            <person name="Natvig D."/>
            <person name="Lalanne C."/>
            <person name="Gautier V."/>
            <person name="Ament-Velasquez S.L."/>
            <person name="Kruys A."/>
            <person name="Hutchinson M.I."/>
            <person name="Powell A.J."/>
            <person name="Barry K."/>
            <person name="Miller A.N."/>
            <person name="Grigoriev I.V."/>
            <person name="Debuchy R."/>
            <person name="Gladieux P."/>
            <person name="Thoren M.H."/>
            <person name="Johannesson H."/>
        </authorList>
    </citation>
    <scope>NUCLEOTIDE SEQUENCE</scope>
    <source>
        <strain evidence="3">PSN4</strain>
    </source>
</reference>
<dbReference type="SMART" id="SM00976">
    <property type="entry name" value="Telo_bind"/>
    <property type="match status" value="1"/>
</dbReference>
<feature type="compositionally biased region" description="Basic and acidic residues" evidence="1">
    <location>
        <begin position="1337"/>
        <end position="1355"/>
    </location>
</feature>
<sequence length="1619" mass="174161">MASTDNRIASLVASQNPTPISQLQPELPDQLTRVVRGEVTITWPYNRFKNTFAFLLAEPDVLLRRAKGQVRIELHGAAAKAVVDTGIGGGDEVAFALDGVQWARDESPGRIPGARVDWQLQFTDKLALQVKSAESGDLNYVNIDHPIVEPPPPIVVDQPTYVAEPEIPAAPAPPVSRVVTDVAMNEYPSPAFIKRARISYGALFEGGFDIFEEDGGVKGKGRKRSRFGRDSSAWRYTSQSPSPEPPSPSPDAMEEDSAHETRPSGSPRPPMLDEGSQTVSEEAITTNVNTIPEAPMTASQSPEQMTSLPSENTGPVVNPFAKPIISTGQEAPIPPVNPSSPPISSAANPLATPITPASQGAHIPPVNPFAAPISSVESILATPIIPAEEEAQVPLINPFSAPVSSDGPPEPSADQAPNPQSSSRPEKEPSPAPHPQGDIQAPPDTLFTASKPADSGFSMFGTSAPVRVDSGDDLAEQVRFGFSHIPQAAENTSVGQSVGQIPDNHPVSQYPEVFLDGHVPSRFADTSYVGDAEAGTEMDLVQSDGLIVEPPVVESFGDQWEVLTQPPHHNQVEGGHFGADALNEGTMLMEVAEALHADAMSPEKIPLGFSSYGSHAIPAPVEPERVEAESGASSRGATEEASLIDDTEILDHTASEVGVDDEDETEYDENGEPLEAGDYDQRNYNIPDDDDEGSSSVEEEIDELEKRYGNGRSYDISEDDEDEYDEDDGYGEEWEEGDDEEYDEDEEAHNIQWGSANRRPQPPPPTSGPVVISLLSDSEDDDDGPAPTVSPPVQQTRQDQASPHPPTTFNPSVQEEPPQTAVHTTPAVDPSRSPREMVRNEAPDTESSLEISEVSSSPYKSPPGPEAVNESREAKERIRAEESEVEDDQDSVSSSSLVISSVLSSPEVGSDQRIEVADDQNSVSSSSLVISSVLSSSEAESDQHIEMEDDIPVDDHPVGEHADLQMEEHDDRHDDRQHIPIYEEADGSDNSVGDAQIEPISKDDIEVEEVGAEAAKSEDVDAHNTHELNDEVMEVDDQPQATGNLGEAVGIVDVSSSESGPTIQAPGDVVVEEDVEMRDATSPVPKKDVEDRGAPETPEPELSTEPAPMPVEEPTNGTSMTRPETPSQTDAIDHGTSHSSDITMSASPSKRQSKPADNGSPQPRRSKTPGRKAKGSSVLPSSPPVSQSFESQVVYPGVQYSSSPATSRPASKEGPSARQLPTPMASFVPNDMVPLAAVVEEYTIVETTTNAAGTQAYVTRSVSKMESSLGSIAHPEPPTESAIPESQEEGVNEEVHRDEIATLASASVSMTMSTVHESMELSPPHETRAARRRRIEAERAAGERTTPKPETEEPAKTMYSQDPFGESPPDISIALARQAGRKLKRAPEPPQTSSPIAPIATRTRSSSFRMSATPELEDVSINLAKGALASPSRTRTAVDGTTTASLKMELTKSLRALRECISLKSLRNHLDEHPNIVGIVTSQPQPPVRAKGGPREYVMTFNLTDGSTAPTQVVEVQLYRPHKESLPVVKPGDAILLYKFQVKALSNKGFGLRSHQESSWAVFDADDGPPQIKGPPVEDWDDYSGYARLLRTWYGSMDEVALGKLERANKKFEDMRQGK</sequence>
<name>A0AAJ0FF00_9PEZI</name>
<feature type="compositionally biased region" description="Polar residues" evidence="1">
    <location>
        <begin position="791"/>
        <end position="802"/>
    </location>
</feature>
<proteinExistence type="predicted"/>
<dbReference type="Proteomes" id="UP001239445">
    <property type="component" value="Unassembled WGS sequence"/>
</dbReference>
<dbReference type="InterPro" id="IPR012340">
    <property type="entry name" value="NA-bd_OB-fold"/>
</dbReference>
<feature type="compositionally biased region" description="Basic and acidic residues" evidence="1">
    <location>
        <begin position="869"/>
        <end position="882"/>
    </location>
</feature>
<protein>
    <recommendedName>
        <fullName evidence="2">Telomeric single stranded DNA binding POT1/Cdc13 domain-containing protein</fullName>
    </recommendedName>
</protein>
<dbReference type="CDD" id="cd04497">
    <property type="entry name" value="hPOT1_OB1_like"/>
    <property type="match status" value="1"/>
</dbReference>
<evidence type="ECO:0000313" key="4">
    <source>
        <dbReference type="Proteomes" id="UP001239445"/>
    </source>
</evidence>
<feature type="region of interest" description="Disordered" evidence="1">
    <location>
        <begin position="1269"/>
        <end position="1293"/>
    </location>
</feature>
<feature type="compositionally biased region" description="Basic and acidic residues" evidence="1">
    <location>
        <begin position="1085"/>
        <end position="1094"/>
    </location>
</feature>
<feature type="compositionally biased region" description="Low complexity" evidence="1">
    <location>
        <begin position="891"/>
        <end position="908"/>
    </location>
</feature>
<evidence type="ECO:0000259" key="2">
    <source>
        <dbReference type="SMART" id="SM00976"/>
    </source>
</evidence>
<feature type="compositionally biased region" description="Low complexity" evidence="1">
    <location>
        <begin position="342"/>
        <end position="351"/>
    </location>
</feature>
<feature type="region of interest" description="Disordered" evidence="1">
    <location>
        <begin position="623"/>
        <end position="1003"/>
    </location>
</feature>
<feature type="compositionally biased region" description="Acidic residues" evidence="1">
    <location>
        <begin position="716"/>
        <end position="747"/>
    </location>
</feature>
<feature type="compositionally biased region" description="Pro residues" evidence="1">
    <location>
        <begin position="332"/>
        <end position="341"/>
    </location>
</feature>
<feature type="compositionally biased region" description="Acidic residues" evidence="1">
    <location>
        <begin position="658"/>
        <end position="678"/>
    </location>
</feature>
<dbReference type="InterPro" id="IPR011564">
    <property type="entry name" value="Telomer_end-bd_POT1/Cdc13"/>
</dbReference>
<gene>
    <name evidence="3" type="ORF">QBC47DRAFT_368366</name>
</gene>
<evidence type="ECO:0000256" key="1">
    <source>
        <dbReference type="SAM" id="MobiDB-lite"/>
    </source>
</evidence>
<feature type="compositionally biased region" description="Acidic residues" evidence="1">
    <location>
        <begin position="687"/>
        <end position="703"/>
    </location>
</feature>
<dbReference type="GO" id="GO:0000723">
    <property type="term" value="P:telomere maintenance"/>
    <property type="evidence" value="ECO:0007669"/>
    <property type="project" value="InterPro"/>
</dbReference>
<dbReference type="EMBL" id="MU839827">
    <property type="protein sequence ID" value="KAK1760843.1"/>
    <property type="molecule type" value="Genomic_DNA"/>
</dbReference>
<feature type="compositionally biased region" description="Basic residues" evidence="1">
    <location>
        <begin position="1164"/>
        <end position="1174"/>
    </location>
</feature>
<evidence type="ECO:0000313" key="3">
    <source>
        <dbReference type="EMBL" id="KAK1760843.1"/>
    </source>
</evidence>
<feature type="region of interest" description="Disordered" evidence="1">
    <location>
        <begin position="211"/>
        <end position="359"/>
    </location>
</feature>
<feature type="compositionally biased region" description="Low complexity" evidence="1">
    <location>
        <begin position="846"/>
        <end position="857"/>
    </location>
</feature>
<feature type="compositionally biased region" description="Polar residues" evidence="1">
    <location>
        <begin position="297"/>
        <end position="315"/>
    </location>
</feature>
<feature type="region of interest" description="Disordered" evidence="1">
    <location>
        <begin position="1337"/>
        <end position="1411"/>
    </location>
</feature>
<feature type="compositionally biased region" description="Polar residues" evidence="1">
    <location>
        <begin position="1115"/>
        <end position="1130"/>
    </location>
</feature>
<feature type="compositionally biased region" description="Low complexity" evidence="1">
    <location>
        <begin position="922"/>
        <end position="937"/>
    </location>
</feature>
<feature type="domain" description="Telomeric single stranded DNA binding POT1/Cdc13" evidence="2">
    <location>
        <begin position="1460"/>
        <end position="1595"/>
    </location>
</feature>
<feature type="region of interest" description="Disordered" evidence="1">
    <location>
        <begin position="1054"/>
        <end position="1226"/>
    </location>
</feature>
<feature type="compositionally biased region" description="Low complexity" evidence="1">
    <location>
        <begin position="1176"/>
        <end position="1188"/>
    </location>
</feature>
<dbReference type="Gene3D" id="2.40.50.140">
    <property type="entry name" value="Nucleic acid-binding proteins"/>
    <property type="match status" value="1"/>
</dbReference>